<comment type="caution">
    <text evidence="1">The sequence shown here is derived from an EMBL/GenBank/DDBJ whole genome shotgun (WGS) entry which is preliminary data.</text>
</comment>
<dbReference type="Proteomes" id="UP001060085">
    <property type="component" value="Linkage Group LG07"/>
</dbReference>
<sequence length="199" mass="21595">MASQGLTEPLTNSSKTNMSNQTVLARLANLIKLLPTGTVFLYQFAVPLLTNSGKCNPTNKIVSAIFIGVCGLSCFISTFTDSYTDKDGKIHCGIATFKGFWPSSDSNSIDLSKYKLRIGDFFHAFLALVVFGVIVLFDGYTVQCFYPSLQLNQKALLMSLPPCVGGVASTVFAFFPDKRHGIGYLQAQVSAKVIPEQKA</sequence>
<evidence type="ECO:0000313" key="1">
    <source>
        <dbReference type="EMBL" id="KAI5654175.1"/>
    </source>
</evidence>
<name>A0ACB9ZZW0_CATRO</name>
<proteinExistence type="predicted"/>
<dbReference type="EMBL" id="CM044707">
    <property type="protein sequence ID" value="KAI5654175.1"/>
    <property type="molecule type" value="Genomic_DNA"/>
</dbReference>
<gene>
    <name evidence="1" type="ORF">M9H77_31362</name>
</gene>
<organism evidence="1 2">
    <name type="scientific">Catharanthus roseus</name>
    <name type="common">Madagascar periwinkle</name>
    <name type="synonym">Vinca rosea</name>
    <dbReference type="NCBI Taxonomy" id="4058"/>
    <lineage>
        <taxon>Eukaryota</taxon>
        <taxon>Viridiplantae</taxon>
        <taxon>Streptophyta</taxon>
        <taxon>Embryophyta</taxon>
        <taxon>Tracheophyta</taxon>
        <taxon>Spermatophyta</taxon>
        <taxon>Magnoliopsida</taxon>
        <taxon>eudicotyledons</taxon>
        <taxon>Gunneridae</taxon>
        <taxon>Pentapetalae</taxon>
        <taxon>asterids</taxon>
        <taxon>lamiids</taxon>
        <taxon>Gentianales</taxon>
        <taxon>Apocynaceae</taxon>
        <taxon>Rauvolfioideae</taxon>
        <taxon>Vinceae</taxon>
        <taxon>Catharanthinae</taxon>
        <taxon>Catharanthus</taxon>
    </lineage>
</organism>
<reference evidence="2" key="1">
    <citation type="journal article" date="2023" name="Nat. Plants">
        <title>Single-cell RNA sequencing provides a high-resolution roadmap for understanding the multicellular compartmentation of specialized metabolism.</title>
        <authorList>
            <person name="Sun S."/>
            <person name="Shen X."/>
            <person name="Li Y."/>
            <person name="Li Y."/>
            <person name="Wang S."/>
            <person name="Li R."/>
            <person name="Zhang H."/>
            <person name="Shen G."/>
            <person name="Guo B."/>
            <person name="Wei J."/>
            <person name="Xu J."/>
            <person name="St-Pierre B."/>
            <person name="Chen S."/>
            <person name="Sun C."/>
        </authorList>
    </citation>
    <scope>NUCLEOTIDE SEQUENCE [LARGE SCALE GENOMIC DNA]</scope>
</reference>
<evidence type="ECO:0000313" key="2">
    <source>
        <dbReference type="Proteomes" id="UP001060085"/>
    </source>
</evidence>
<keyword evidence="2" id="KW-1185">Reference proteome</keyword>
<accession>A0ACB9ZZW0</accession>
<protein>
    <submittedName>
        <fullName evidence="1">Uncharacterized protein</fullName>
    </submittedName>
</protein>